<evidence type="ECO:0000313" key="3">
    <source>
        <dbReference type="EMBL" id="KIJ08509.1"/>
    </source>
</evidence>
<evidence type="ECO:0000313" key="4">
    <source>
        <dbReference type="Proteomes" id="UP000053647"/>
    </source>
</evidence>
<evidence type="ECO:0000256" key="1">
    <source>
        <dbReference type="SAM" id="Coils"/>
    </source>
</evidence>
<name>A0A0C9SNX2_PAXIN</name>
<reference evidence="3 4" key="1">
    <citation type="submission" date="2014-06" db="EMBL/GenBank/DDBJ databases">
        <authorList>
            <consortium name="DOE Joint Genome Institute"/>
            <person name="Kuo A."/>
            <person name="Kohler A."/>
            <person name="Nagy L.G."/>
            <person name="Floudas D."/>
            <person name="Copeland A."/>
            <person name="Barry K.W."/>
            <person name="Cichocki N."/>
            <person name="Veneault-Fourrey C."/>
            <person name="LaButti K."/>
            <person name="Lindquist E.A."/>
            <person name="Lipzen A."/>
            <person name="Lundell T."/>
            <person name="Morin E."/>
            <person name="Murat C."/>
            <person name="Sun H."/>
            <person name="Tunlid A."/>
            <person name="Henrissat B."/>
            <person name="Grigoriev I.V."/>
            <person name="Hibbett D.S."/>
            <person name="Martin F."/>
            <person name="Nordberg H.P."/>
            <person name="Cantor M.N."/>
            <person name="Hua S.X."/>
        </authorList>
    </citation>
    <scope>NUCLEOTIDE SEQUENCE [LARGE SCALE GENOMIC DNA]</scope>
    <source>
        <strain evidence="3 4">ATCC 200175</strain>
    </source>
</reference>
<keyword evidence="1" id="KW-0175">Coiled coil</keyword>
<organism evidence="3 4">
    <name type="scientific">Paxillus involutus ATCC 200175</name>
    <dbReference type="NCBI Taxonomy" id="664439"/>
    <lineage>
        <taxon>Eukaryota</taxon>
        <taxon>Fungi</taxon>
        <taxon>Dikarya</taxon>
        <taxon>Basidiomycota</taxon>
        <taxon>Agaricomycotina</taxon>
        <taxon>Agaricomycetes</taxon>
        <taxon>Agaricomycetidae</taxon>
        <taxon>Boletales</taxon>
        <taxon>Paxilineae</taxon>
        <taxon>Paxillaceae</taxon>
        <taxon>Paxillus</taxon>
    </lineage>
</organism>
<feature type="coiled-coil region" evidence="1">
    <location>
        <begin position="230"/>
        <end position="257"/>
    </location>
</feature>
<protein>
    <submittedName>
        <fullName evidence="3">Uncharacterized protein</fullName>
    </submittedName>
</protein>
<proteinExistence type="predicted"/>
<accession>A0A0C9SNX2</accession>
<dbReference type="OrthoDB" id="2677017at2759"/>
<gene>
    <name evidence="3" type="ORF">PAXINDRAFT_18362</name>
</gene>
<dbReference type="Proteomes" id="UP000053647">
    <property type="component" value="Unassembled WGS sequence"/>
</dbReference>
<keyword evidence="4" id="KW-1185">Reference proteome</keyword>
<feature type="region of interest" description="Disordered" evidence="2">
    <location>
        <begin position="1"/>
        <end position="39"/>
    </location>
</feature>
<evidence type="ECO:0000256" key="2">
    <source>
        <dbReference type="SAM" id="MobiDB-lite"/>
    </source>
</evidence>
<dbReference type="HOGENOM" id="CLU_101444_0_0_1"/>
<dbReference type="AlphaFoldDB" id="A0A0C9SNX2"/>
<reference evidence="4" key="2">
    <citation type="submission" date="2015-01" db="EMBL/GenBank/DDBJ databases">
        <title>Evolutionary Origins and Diversification of the Mycorrhizal Mutualists.</title>
        <authorList>
            <consortium name="DOE Joint Genome Institute"/>
            <consortium name="Mycorrhizal Genomics Consortium"/>
            <person name="Kohler A."/>
            <person name="Kuo A."/>
            <person name="Nagy L.G."/>
            <person name="Floudas D."/>
            <person name="Copeland A."/>
            <person name="Barry K.W."/>
            <person name="Cichocki N."/>
            <person name="Veneault-Fourrey C."/>
            <person name="LaButti K."/>
            <person name="Lindquist E.A."/>
            <person name="Lipzen A."/>
            <person name="Lundell T."/>
            <person name="Morin E."/>
            <person name="Murat C."/>
            <person name="Riley R."/>
            <person name="Ohm R."/>
            <person name="Sun H."/>
            <person name="Tunlid A."/>
            <person name="Henrissat B."/>
            <person name="Grigoriev I.V."/>
            <person name="Hibbett D.S."/>
            <person name="Martin F."/>
        </authorList>
    </citation>
    <scope>NUCLEOTIDE SEQUENCE [LARGE SCALE GENOMIC DNA]</scope>
    <source>
        <strain evidence="4">ATCC 200175</strain>
    </source>
</reference>
<sequence>MARHVRFQTPIGGWPRTIDRSNSEATISSGNSSTPIASSFPSASIPPVVTIDINMSPPNRQPAIQVDVDMSPPPRTPVPTGANTHIIDLDASPPRRPYSSHTGDLPDVHVIDPFLSPPPRARSSQSIRLEVSPPSRHSNLAATLVQDTNIDLDTSPPRRTPLRLPGAAILQPRSILGNATQSLLQMMQPPMPSPTKPSGSWPVSLRAQSLAQSVAGAWAIQAEQTNVHEILRLLIELHHLKERLQDASDQLNQLQDIQGMFESLARLFEYY</sequence>
<dbReference type="EMBL" id="KN819607">
    <property type="protein sequence ID" value="KIJ08509.1"/>
    <property type="molecule type" value="Genomic_DNA"/>
</dbReference>